<proteinExistence type="inferred from homology"/>
<comment type="similarity">
    <text evidence="1">Belongs to the CdaR family.</text>
</comment>
<dbReference type="Proteomes" id="UP001596549">
    <property type="component" value="Unassembled WGS sequence"/>
</dbReference>
<dbReference type="InterPro" id="IPR029016">
    <property type="entry name" value="GAF-like_dom_sf"/>
</dbReference>
<reference evidence="5" key="1">
    <citation type="journal article" date="2019" name="Int. J. Syst. Evol. Microbiol.">
        <title>The Global Catalogue of Microorganisms (GCM) 10K type strain sequencing project: providing services to taxonomists for standard genome sequencing and annotation.</title>
        <authorList>
            <consortium name="The Broad Institute Genomics Platform"/>
            <consortium name="The Broad Institute Genome Sequencing Center for Infectious Disease"/>
            <person name="Wu L."/>
            <person name="Ma J."/>
        </authorList>
    </citation>
    <scope>NUCLEOTIDE SEQUENCE [LARGE SCALE GENOMIC DNA]</scope>
    <source>
        <strain evidence="5">NBRC 106396</strain>
    </source>
</reference>
<keyword evidence="5" id="KW-1185">Reference proteome</keyword>
<dbReference type="InterPro" id="IPR051448">
    <property type="entry name" value="CdaR-like_regulators"/>
</dbReference>
<comment type="caution">
    <text evidence="4">The sequence shown here is derived from an EMBL/GenBank/DDBJ whole genome shotgun (WGS) entry which is preliminary data.</text>
</comment>
<dbReference type="Pfam" id="PF13556">
    <property type="entry name" value="HTH_30"/>
    <property type="match status" value="1"/>
</dbReference>
<evidence type="ECO:0000259" key="3">
    <source>
        <dbReference type="Pfam" id="PF17853"/>
    </source>
</evidence>
<protein>
    <submittedName>
        <fullName evidence="4">PucR family transcriptional regulator</fullName>
    </submittedName>
</protein>
<evidence type="ECO:0000259" key="2">
    <source>
        <dbReference type="Pfam" id="PF13556"/>
    </source>
</evidence>
<accession>A0ABW2NQQ1</accession>
<dbReference type="InterPro" id="IPR042070">
    <property type="entry name" value="PucR_C-HTH_sf"/>
</dbReference>
<dbReference type="RefSeq" id="WP_379748408.1">
    <property type="nucleotide sequence ID" value="NZ_JBHTCP010000013.1"/>
</dbReference>
<dbReference type="InterPro" id="IPR025736">
    <property type="entry name" value="PucR_C-HTH_dom"/>
</dbReference>
<name>A0ABW2NQQ1_9BACL</name>
<evidence type="ECO:0000256" key="1">
    <source>
        <dbReference type="ARBA" id="ARBA00006754"/>
    </source>
</evidence>
<dbReference type="Gene3D" id="3.30.450.40">
    <property type="match status" value="1"/>
</dbReference>
<dbReference type="Pfam" id="PF17853">
    <property type="entry name" value="GGDEF_2"/>
    <property type="match status" value="1"/>
</dbReference>
<gene>
    <name evidence="4" type="ORF">ACFQPF_08155</name>
</gene>
<sequence length="408" mass="47012">MKQLDYFKGTFGSLENLADRISDVLGCPVTIEDRNHRLLAYSTHEDSTDPARIATIIGRRVPEKVINSLWKDGVIPTLQQSDAPLRIKSINQVGLGDRVAVSIRKNEEVLGYIWVLEINKKLSEEDMDVLKQAAQAARSQLLQHQIGSKKKQENQQEFLWKLLTGNHPSEERIIEKLQEFSILPAIPVSVMILQFKEEVNEAREKDILYLAVVHQRIRVLLAAADGQQMILLVSPNDKENNDQTIQEFIQTFFTHMEERFSITDVKASYGSLISRFDQIEKSYKEALNVLDIQNKLGGDTLNLHSYNDLGIYQFLGIIREKQVQDGYQNDVLTKLQEYDRMHRTTLCETLAAYLESDENQHKAAETLHIHINTLMYRLKRITEITNLNLKSPEQKTMLIIDLKIRKLF</sequence>
<dbReference type="PANTHER" id="PTHR33744:SF1">
    <property type="entry name" value="DNA-BINDING TRANSCRIPTIONAL ACTIVATOR ADER"/>
    <property type="match status" value="1"/>
</dbReference>
<dbReference type="InterPro" id="IPR041522">
    <property type="entry name" value="CdaR_GGDEF"/>
</dbReference>
<evidence type="ECO:0000313" key="4">
    <source>
        <dbReference type="EMBL" id="MFC7371647.1"/>
    </source>
</evidence>
<dbReference type="PANTHER" id="PTHR33744">
    <property type="entry name" value="CARBOHYDRATE DIACID REGULATOR"/>
    <property type="match status" value="1"/>
</dbReference>
<feature type="domain" description="PucR C-terminal helix-turn-helix" evidence="2">
    <location>
        <begin position="346"/>
        <end position="404"/>
    </location>
</feature>
<dbReference type="Gene3D" id="1.10.10.2840">
    <property type="entry name" value="PucR C-terminal helix-turn-helix domain"/>
    <property type="match status" value="1"/>
</dbReference>
<feature type="domain" description="CdaR GGDEF-like" evidence="3">
    <location>
        <begin position="165"/>
        <end position="292"/>
    </location>
</feature>
<dbReference type="EMBL" id="JBHTCP010000013">
    <property type="protein sequence ID" value="MFC7371647.1"/>
    <property type="molecule type" value="Genomic_DNA"/>
</dbReference>
<evidence type="ECO:0000313" key="5">
    <source>
        <dbReference type="Proteomes" id="UP001596549"/>
    </source>
</evidence>
<organism evidence="4 5">
    <name type="scientific">Fictibacillus iocasae</name>
    <dbReference type="NCBI Taxonomy" id="2715437"/>
    <lineage>
        <taxon>Bacteria</taxon>
        <taxon>Bacillati</taxon>
        <taxon>Bacillota</taxon>
        <taxon>Bacilli</taxon>
        <taxon>Bacillales</taxon>
        <taxon>Fictibacillaceae</taxon>
        <taxon>Fictibacillus</taxon>
    </lineage>
</organism>